<evidence type="ECO:0000313" key="3">
    <source>
        <dbReference type="EMBL" id="EAU84332.1"/>
    </source>
</evidence>
<dbReference type="STRING" id="240176.A8NYF7"/>
<dbReference type="EMBL" id="AACS02000005">
    <property type="protein sequence ID" value="EAU84332.1"/>
    <property type="molecule type" value="Genomic_DNA"/>
</dbReference>
<dbReference type="FunCoup" id="A8NYF7">
    <property type="interactions" value="26"/>
</dbReference>
<keyword evidence="4" id="KW-1185">Reference proteome</keyword>
<feature type="compositionally biased region" description="Polar residues" evidence="1">
    <location>
        <begin position="92"/>
        <end position="107"/>
    </location>
</feature>
<protein>
    <recommendedName>
        <fullName evidence="2">Ribosome maturation protein SDO1/SBDS N-terminal domain-containing protein</fullName>
    </recommendedName>
</protein>
<accession>A8NYF7</accession>
<gene>
    <name evidence="3" type="ORF">CC1G_01328</name>
</gene>
<evidence type="ECO:0000259" key="2">
    <source>
        <dbReference type="Pfam" id="PF01172"/>
    </source>
</evidence>
<dbReference type="AlphaFoldDB" id="A8NYF7"/>
<dbReference type="Proteomes" id="UP000001861">
    <property type="component" value="Unassembled WGS sequence"/>
</dbReference>
<comment type="caution">
    <text evidence="3">The sequence shown here is derived from an EMBL/GenBank/DDBJ whole genome shotgun (WGS) entry which is preliminary data.</text>
</comment>
<dbReference type="eggNOG" id="ENOG502S9SB">
    <property type="taxonomic scope" value="Eukaryota"/>
</dbReference>
<feature type="domain" description="Ribosome maturation protein SDO1/SBDS N-terminal" evidence="2">
    <location>
        <begin position="6"/>
        <end position="95"/>
    </location>
</feature>
<reference evidence="3 4" key="1">
    <citation type="journal article" date="2010" name="Proc. Natl. Acad. Sci. U.S.A.">
        <title>Insights into evolution of multicellular fungi from the assembled chromosomes of the mushroom Coprinopsis cinerea (Coprinus cinereus).</title>
        <authorList>
            <person name="Stajich J.E."/>
            <person name="Wilke S.K."/>
            <person name="Ahren D."/>
            <person name="Au C.H."/>
            <person name="Birren B.W."/>
            <person name="Borodovsky M."/>
            <person name="Burns C."/>
            <person name="Canback B."/>
            <person name="Casselton L.A."/>
            <person name="Cheng C.K."/>
            <person name="Deng J."/>
            <person name="Dietrich F.S."/>
            <person name="Fargo D.C."/>
            <person name="Farman M.L."/>
            <person name="Gathman A.C."/>
            <person name="Goldberg J."/>
            <person name="Guigo R."/>
            <person name="Hoegger P.J."/>
            <person name="Hooker J.B."/>
            <person name="Huggins A."/>
            <person name="James T.Y."/>
            <person name="Kamada T."/>
            <person name="Kilaru S."/>
            <person name="Kodira C."/>
            <person name="Kues U."/>
            <person name="Kupfer D."/>
            <person name="Kwan H.S."/>
            <person name="Lomsadze A."/>
            <person name="Li W."/>
            <person name="Lilly W.W."/>
            <person name="Ma L.J."/>
            <person name="Mackey A.J."/>
            <person name="Manning G."/>
            <person name="Martin F."/>
            <person name="Muraguchi H."/>
            <person name="Natvig D.O."/>
            <person name="Palmerini H."/>
            <person name="Ramesh M.A."/>
            <person name="Rehmeyer C.J."/>
            <person name="Roe B.A."/>
            <person name="Shenoy N."/>
            <person name="Stanke M."/>
            <person name="Ter-Hovhannisyan V."/>
            <person name="Tunlid A."/>
            <person name="Velagapudi R."/>
            <person name="Vision T.J."/>
            <person name="Zeng Q."/>
            <person name="Zolan M.E."/>
            <person name="Pukkila P.J."/>
        </authorList>
    </citation>
    <scope>NUCLEOTIDE SEQUENCE [LARGE SCALE GENOMIC DNA]</scope>
    <source>
        <strain evidence="4">Okayama-7 / 130 / ATCC MYA-4618 / FGSC 9003</strain>
    </source>
</reference>
<dbReference type="VEuPathDB" id="FungiDB:CC1G_01328"/>
<dbReference type="SUPFAM" id="SSF89895">
    <property type="entry name" value="FYSH domain"/>
    <property type="match status" value="1"/>
</dbReference>
<feature type="region of interest" description="Disordered" evidence="1">
    <location>
        <begin position="92"/>
        <end position="117"/>
    </location>
</feature>
<dbReference type="Gene3D" id="3.30.1250.10">
    <property type="entry name" value="Ribosome maturation protein SBDS, N-terminal domain"/>
    <property type="match status" value="1"/>
</dbReference>
<evidence type="ECO:0000313" key="4">
    <source>
        <dbReference type="Proteomes" id="UP000001861"/>
    </source>
</evidence>
<organism evidence="3 4">
    <name type="scientific">Coprinopsis cinerea (strain Okayama-7 / 130 / ATCC MYA-4618 / FGSC 9003)</name>
    <name type="common">Inky cap fungus</name>
    <name type="synonym">Hormographiella aspergillata</name>
    <dbReference type="NCBI Taxonomy" id="240176"/>
    <lineage>
        <taxon>Eukaryota</taxon>
        <taxon>Fungi</taxon>
        <taxon>Dikarya</taxon>
        <taxon>Basidiomycota</taxon>
        <taxon>Agaricomycotina</taxon>
        <taxon>Agaricomycetes</taxon>
        <taxon>Agaricomycetidae</taxon>
        <taxon>Agaricales</taxon>
        <taxon>Agaricineae</taxon>
        <taxon>Psathyrellaceae</taxon>
        <taxon>Coprinopsis</taxon>
    </lineage>
</organism>
<dbReference type="InParanoid" id="A8NYF7"/>
<dbReference type="GeneID" id="6013972"/>
<evidence type="ECO:0000256" key="1">
    <source>
        <dbReference type="SAM" id="MobiDB-lite"/>
    </source>
</evidence>
<dbReference type="InterPro" id="IPR019783">
    <property type="entry name" value="SDO1/SBDS_N"/>
</dbReference>
<dbReference type="OMA" id="PEHGKQG"/>
<sequence>MPNTITKVLYKPDSQSVEEYSVAINPEQYSKWKNGDTSIPLALVVESFDVFVSQGATGLMNKPSNQQLENIFGTSKDVDVVEYILKNGREQTTTLQPDKWGNTNDSRGSLGDPSGPR</sequence>
<dbReference type="KEGG" id="cci:CC1G_01328"/>
<dbReference type="InterPro" id="IPR036786">
    <property type="entry name" value="Ribosome_mat_SBDS_N_sf"/>
</dbReference>
<dbReference type="Pfam" id="PF01172">
    <property type="entry name" value="SBDS_N"/>
    <property type="match status" value="1"/>
</dbReference>
<dbReference type="RefSeq" id="XP_001837416.1">
    <property type="nucleotide sequence ID" value="XM_001837364.2"/>
</dbReference>
<proteinExistence type="predicted"/>
<dbReference type="OrthoDB" id="2567806at2759"/>
<name>A8NYF7_COPC7</name>